<protein>
    <submittedName>
        <fullName evidence="7">HTH-type transcriptional activator CmpR</fullName>
    </submittedName>
</protein>
<reference evidence="8" key="1">
    <citation type="submission" date="2015-08" db="EMBL/GenBank/DDBJ databases">
        <title>Genome sequence of the strict anaerobe Clostridium homopropionicum LuHBu1 (DSM 5847T).</title>
        <authorList>
            <person name="Poehlein A."/>
            <person name="Beck M."/>
            <person name="Schiel-Bengelsdorf B."/>
            <person name="Bengelsdorf F.R."/>
            <person name="Daniel R."/>
            <person name="Duerre P."/>
        </authorList>
    </citation>
    <scope>NUCLEOTIDE SEQUENCE [LARGE SCALE GENOMIC DNA]</scope>
    <source>
        <strain evidence="8">DSM 5847</strain>
    </source>
</reference>
<dbReference type="SUPFAM" id="SSF46785">
    <property type="entry name" value="Winged helix' DNA-binding domain"/>
    <property type="match status" value="1"/>
</dbReference>
<sequence>MHIDSFKYFYEVANTKSISKAANNAHISQSALSQQIQKLEDSLGEQLLIRSNKGVTLTDQGIIVKKHVETLIKTYNKMLEDLRNLENKNKTIEIDCCWTLSTYALPCTLYKMKKKFPNHNYKITSDFSDDIEENVINDIYDLGFIYGKPKDNSLEYFKAATDDLILVASSDFNIPDEIELKDLSKYPLIMLNDKLDIYDSLNERLNIIGQSCKNLNILFSLDSTESVKSSLLQGYGLAFLPYLSLKAELYNKRLKIVKIKDFSINYDVYLIYKKISCESNSIKEFIDYFIKIGKKSFC</sequence>
<dbReference type="EMBL" id="LHUR01000031">
    <property type="protein sequence ID" value="KOA18967.1"/>
    <property type="molecule type" value="Genomic_DNA"/>
</dbReference>
<dbReference type="SUPFAM" id="SSF53850">
    <property type="entry name" value="Periplasmic binding protein-like II"/>
    <property type="match status" value="1"/>
</dbReference>
<dbReference type="Pfam" id="PF00126">
    <property type="entry name" value="HTH_1"/>
    <property type="match status" value="1"/>
</dbReference>
<dbReference type="RefSeq" id="WP_052222190.1">
    <property type="nucleotide sequence ID" value="NZ_LHUR01000031.1"/>
</dbReference>
<dbReference type="Proteomes" id="UP000037043">
    <property type="component" value="Unassembled WGS sequence"/>
</dbReference>
<evidence type="ECO:0000256" key="5">
    <source>
        <dbReference type="SAM" id="Coils"/>
    </source>
</evidence>
<dbReference type="InterPro" id="IPR005119">
    <property type="entry name" value="LysR_subst-bd"/>
</dbReference>
<organism evidence="7 8">
    <name type="scientific">Clostridium homopropionicum DSM 5847</name>
    <dbReference type="NCBI Taxonomy" id="1121318"/>
    <lineage>
        <taxon>Bacteria</taxon>
        <taxon>Bacillati</taxon>
        <taxon>Bacillota</taxon>
        <taxon>Clostridia</taxon>
        <taxon>Eubacteriales</taxon>
        <taxon>Clostridiaceae</taxon>
        <taxon>Clostridium</taxon>
    </lineage>
</organism>
<comment type="caution">
    <text evidence="7">The sequence shown here is derived from an EMBL/GenBank/DDBJ whole genome shotgun (WGS) entry which is preliminary data.</text>
</comment>
<dbReference type="InterPro" id="IPR036390">
    <property type="entry name" value="WH_DNA-bd_sf"/>
</dbReference>
<dbReference type="Gene3D" id="3.40.190.290">
    <property type="match status" value="1"/>
</dbReference>
<keyword evidence="2" id="KW-0805">Transcription regulation</keyword>
<dbReference type="Pfam" id="PF03466">
    <property type="entry name" value="LysR_substrate"/>
    <property type="match status" value="1"/>
</dbReference>
<comment type="similarity">
    <text evidence="1">Belongs to the LysR transcriptional regulatory family.</text>
</comment>
<keyword evidence="4" id="KW-0804">Transcription</keyword>
<evidence type="ECO:0000256" key="3">
    <source>
        <dbReference type="ARBA" id="ARBA00023125"/>
    </source>
</evidence>
<feature type="coiled-coil region" evidence="5">
    <location>
        <begin position="65"/>
        <end position="95"/>
    </location>
</feature>
<dbReference type="GO" id="GO:0000976">
    <property type="term" value="F:transcription cis-regulatory region binding"/>
    <property type="evidence" value="ECO:0007669"/>
    <property type="project" value="TreeGrafter"/>
</dbReference>
<dbReference type="PANTHER" id="PTHR30126:SF64">
    <property type="entry name" value="HTH-TYPE TRANSCRIPTIONAL REGULATOR CITR"/>
    <property type="match status" value="1"/>
</dbReference>
<feature type="domain" description="HTH lysR-type" evidence="6">
    <location>
        <begin position="1"/>
        <end position="58"/>
    </location>
</feature>
<evidence type="ECO:0000256" key="4">
    <source>
        <dbReference type="ARBA" id="ARBA00023163"/>
    </source>
</evidence>
<dbReference type="InterPro" id="IPR000847">
    <property type="entry name" value="LysR_HTH_N"/>
</dbReference>
<dbReference type="AlphaFoldDB" id="A0A0L6Z7M1"/>
<dbReference type="FunFam" id="1.10.10.10:FF:000001">
    <property type="entry name" value="LysR family transcriptional regulator"/>
    <property type="match status" value="1"/>
</dbReference>
<evidence type="ECO:0000313" key="8">
    <source>
        <dbReference type="Proteomes" id="UP000037043"/>
    </source>
</evidence>
<dbReference type="GO" id="GO:0003700">
    <property type="term" value="F:DNA-binding transcription factor activity"/>
    <property type="evidence" value="ECO:0007669"/>
    <property type="project" value="InterPro"/>
</dbReference>
<accession>A0A0L6Z7M1</accession>
<evidence type="ECO:0000256" key="2">
    <source>
        <dbReference type="ARBA" id="ARBA00023015"/>
    </source>
</evidence>
<dbReference type="PRINTS" id="PR00039">
    <property type="entry name" value="HTHLYSR"/>
</dbReference>
<dbReference type="PANTHER" id="PTHR30126">
    <property type="entry name" value="HTH-TYPE TRANSCRIPTIONAL REGULATOR"/>
    <property type="match status" value="1"/>
</dbReference>
<proteinExistence type="inferred from homology"/>
<keyword evidence="8" id="KW-1185">Reference proteome</keyword>
<dbReference type="STRING" id="36844.SAMN04488501_10946"/>
<evidence type="ECO:0000256" key="1">
    <source>
        <dbReference type="ARBA" id="ARBA00009437"/>
    </source>
</evidence>
<keyword evidence="5" id="KW-0175">Coiled coil</keyword>
<dbReference type="Gene3D" id="1.10.10.10">
    <property type="entry name" value="Winged helix-like DNA-binding domain superfamily/Winged helix DNA-binding domain"/>
    <property type="match status" value="1"/>
</dbReference>
<evidence type="ECO:0000313" key="7">
    <source>
        <dbReference type="EMBL" id="KOA18967.1"/>
    </source>
</evidence>
<name>A0A0L6Z7M1_9CLOT</name>
<keyword evidence="3" id="KW-0238">DNA-binding</keyword>
<evidence type="ECO:0000259" key="6">
    <source>
        <dbReference type="PROSITE" id="PS50931"/>
    </source>
</evidence>
<dbReference type="PATRIC" id="fig|1121318.3.peg.2720"/>
<dbReference type="InterPro" id="IPR036388">
    <property type="entry name" value="WH-like_DNA-bd_sf"/>
</dbReference>
<dbReference type="PROSITE" id="PS50931">
    <property type="entry name" value="HTH_LYSR"/>
    <property type="match status" value="1"/>
</dbReference>
<gene>
    <name evidence="7" type="primary">cmpR_2</name>
    <name evidence="7" type="ORF">CLHOM_27070</name>
</gene>